<dbReference type="SUPFAM" id="SSF161098">
    <property type="entry name" value="MetI-like"/>
    <property type="match status" value="1"/>
</dbReference>
<dbReference type="Pfam" id="PF00528">
    <property type="entry name" value="BPD_transp_1"/>
    <property type="match status" value="1"/>
</dbReference>
<evidence type="ECO:0000256" key="2">
    <source>
        <dbReference type="ARBA" id="ARBA00022448"/>
    </source>
</evidence>
<evidence type="ECO:0000256" key="8">
    <source>
        <dbReference type="ARBA" id="ARBA00023136"/>
    </source>
</evidence>
<comment type="caution">
    <text evidence="11">The sequence shown here is derived from an EMBL/GenBank/DDBJ whole genome shotgun (WGS) entry which is preliminary data.</text>
</comment>
<evidence type="ECO:0000256" key="9">
    <source>
        <dbReference type="RuleBase" id="RU363032"/>
    </source>
</evidence>
<evidence type="ECO:0000313" key="12">
    <source>
        <dbReference type="Proteomes" id="UP001081283"/>
    </source>
</evidence>
<feature type="transmembrane region" description="Helical" evidence="9">
    <location>
        <begin position="266"/>
        <end position="284"/>
    </location>
</feature>
<keyword evidence="6" id="KW-0653">Protein transport</keyword>
<evidence type="ECO:0000256" key="4">
    <source>
        <dbReference type="ARBA" id="ARBA00022692"/>
    </source>
</evidence>
<keyword evidence="3" id="KW-1003">Cell membrane</keyword>
<feature type="domain" description="ABC transmembrane type-1" evidence="10">
    <location>
        <begin position="94"/>
        <end position="284"/>
    </location>
</feature>
<evidence type="ECO:0000256" key="5">
    <source>
        <dbReference type="ARBA" id="ARBA00022856"/>
    </source>
</evidence>
<dbReference type="EMBL" id="JAOVZQ010000001">
    <property type="protein sequence ID" value="MCY0093753.1"/>
    <property type="molecule type" value="Genomic_DNA"/>
</dbReference>
<dbReference type="InterPro" id="IPR025966">
    <property type="entry name" value="OppC_N"/>
</dbReference>
<evidence type="ECO:0000313" key="11">
    <source>
        <dbReference type="EMBL" id="MCY0093753.1"/>
    </source>
</evidence>
<dbReference type="Gene3D" id="1.10.3720.10">
    <property type="entry name" value="MetI-like"/>
    <property type="match status" value="1"/>
</dbReference>
<keyword evidence="12" id="KW-1185">Reference proteome</keyword>
<dbReference type="PANTHER" id="PTHR43386">
    <property type="entry name" value="OLIGOPEPTIDE TRANSPORT SYSTEM PERMEASE PROTEIN APPC"/>
    <property type="match status" value="1"/>
</dbReference>
<dbReference type="Proteomes" id="UP001081283">
    <property type="component" value="Unassembled WGS sequence"/>
</dbReference>
<dbReference type="RefSeq" id="WP_267611701.1">
    <property type="nucleotide sequence ID" value="NZ_JAOVZQ010000001.1"/>
</dbReference>
<evidence type="ECO:0000256" key="7">
    <source>
        <dbReference type="ARBA" id="ARBA00022989"/>
    </source>
</evidence>
<evidence type="ECO:0000256" key="1">
    <source>
        <dbReference type="ARBA" id="ARBA00004651"/>
    </source>
</evidence>
<evidence type="ECO:0000256" key="3">
    <source>
        <dbReference type="ARBA" id="ARBA00022475"/>
    </source>
</evidence>
<feature type="transmembrane region" description="Helical" evidence="9">
    <location>
        <begin position="141"/>
        <end position="170"/>
    </location>
</feature>
<keyword evidence="4 9" id="KW-0812">Transmembrane</keyword>
<dbReference type="InterPro" id="IPR050366">
    <property type="entry name" value="BP-dependent_transpt_permease"/>
</dbReference>
<reference evidence="11" key="1">
    <citation type="submission" date="2022-10" db="EMBL/GenBank/DDBJ databases">
        <title>Hoeflea sp. J2-29, isolated from marine algae.</title>
        <authorList>
            <person name="Kristyanto S."/>
            <person name="Kim J.M."/>
            <person name="Jeon C.O."/>
        </authorList>
    </citation>
    <scope>NUCLEOTIDE SEQUENCE</scope>
    <source>
        <strain evidence="11">J2-29</strain>
    </source>
</reference>
<dbReference type="PANTHER" id="PTHR43386:SF1">
    <property type="entry name" value="D,D-DIPEPTIDE TRANSPORT SYSTEM PERMEASE PROTEIN DDPC-RELATED"/>
    <property type="match status" value="1"/>
</dbReference>
<feature type="transmembrane region" description="Helical" evidence="9">
    <location>
        <begin position="98"/>
        <end position="121"/>
    </location>
</feature>
<evidence type="ECO:0000256" key="6">
    <source>
        <dbReference type="ARBA" id="ARBA00022927"/>
    </source>
</evidence>
<name>A0ABT3YD14_9HYPH</name>
<organism evidence="11 12">
    <name type="scientific">Hoeflea ulvae</name>
    <dbReference type="NCBI Taxonomy" id="2983764"/>
    <lineage>
        <taxon>Bacteria</taxon>
        <taxon>Pseudomonadati</taxon>
        <taxon>Pseudomonadota</taxon>
        <taxon>Alphaproteobacteria</taxon>
        <taxon>Hyphomicrobiales</taxon>
        <taxon>Rhizobiaceae</taxon>
        <taxon>Hoeflea</taxon>
    </lineage>
</organism>
<gene>
    <name evidence="11" type="ORF">OEG82_06935</name>
</gene>
<proteinExistence type="inferred from homology"/>
<keyword evidence="8 9" id="KW-0472">Membrane</keyword>
<comment type="similarity">
    <text evidence="9">Belongs to the binding-protein-dependent transport system permease family.</text>
</comment>
<dbReference type="Pfam" id="PF12911">
    <property type="entry name" value="OppC_N"/>
    <property type="match status" value="1"/>
</dbReference>
<dbReference type="PROSITE" id="PS50928">
    <property type="entry name" value="ABC_TM1"/>
    <property type="match status" value="1"/>
</dbReference>
<sequence>MTNLQTSAAAAPATGPLAIPGKMLARVRRLPTSGQIGVLILLFIVLTATFAPLLAPQDPVAQSLINRNKGFSAEHWFGTDAFGRDVFSRLIVGTRHTIFLASLSLMASAALGILIGLIAAYNRGKWTDSLICWSMDILLTFPMVILGVVVVAILGQGTMNVGIAIAVAFLPRMVRMSRGVALTLVTSEFVEAARSIGASPTRIVLRHLLPNVMIEMSSISTLWLATAIKTETSLSFLGLGVQPPTPSWGLMVREGLSTLYINPWPSMLPVIAIFITIIGLNLVVDGTQDSLNPHTKDI</sequence>
<keyword evidence="7 9" id="KW-1133">Transmembrane helix</keyword>
<keyword evidence="2 9" id="KW-0813">Transport</keyword>
<comment type="subcellular location">
    <subcellularLocation>
        <location evidence="1 9">Cell membrane</location>
        <topology evidence="1 9">Multi-pass membrane protein</topology>
    </subcellularLocation>
</comment>
<evidence type="ECO:0000259" key="10">
    <source>
        <dbReference type="PROSITE" id="PS50928"/>
    </source>
</evidence>
<feature type="transmembrane region" description="Helical" evidence="9">
    <location>
        <begin position="36"/>
        <end position="55"/>
    </location>
</feature>
<protein>
    <submittedName>
        <fullName evidence="11">ABC transporter permease</fullName>
    </submittedName>
</protein>
<accession>A0ABT3YD14</accession>
<dbReference type="InterPro" id="IPR035906">
    <property type="entry name" value="MetI-like_sf"/>
</dbReference>
<keyword evidence="5" id="KW-0571">Peptide transport</keyword>
<dbReference type="InterPro" id="IPR000515">
    <property type="entry name" value="MetI-like"/>
</dbReference>
<dbReference type="CDD" id="cd06261">
    <property type="entry name" value="TM_PBP2"/>
    <property type="match status" value="1"/>
</dbReference>